<gene>
    <name evidence="3" type="ORF">DSM104443_01941</name>
</gene>
<name>A0A6M4GU70_9PROT</name>
<organism evidence="3 4">
    <name type="scientific">Usitatibacter rugosus</name>
    <dbReference type="NCBI Taxonomy" id="2732067"/>
    <lineage>
        <taxon>Bacteria</taxon>
        <taxon>Pseudomonadati</taxon>
        <taxon>Pseudomonadota</taxon>
        <taxon>Betaproteobacteria</taxon>
        <taxon>Nitrosomonadales</taxon>
        <taxon>Usitatibacteraceae</taxon>
        <taxon>Usitatibacter</taxon>
    </lineage>
</organism>
<reference evidence="3 4" key="1">
    <citation type="submission" date="2020-04" db="EMBL/GenBank/DDBJ databases">
        <title>Usitatibacter rugosus gen. nov., sp. nov. and Usitatibacter palustris sp. nov., novel members of Usitatibacteraceae fam. nov. within the order Nitrosomonadales isolated from soil.</title>
        <authorList>
            <person name="Huber K.J."/>
            <person name="Neumann-Schaal M."/>
            <person name="Geppert A."/>
            <person name="Luckner M."/>
            <person name="Wanner G."/>
            <person name="Overmann J."/>
        </authorList>
    </citation>
    <scope>NUCLEOTIDE SEQUENCE [LARGE SCALE GENOMIC DNA]</scope>
    <source>
        <strain evidence="3 4">0125_3</strain>
    </source>
</reference>
<dbReference type="KEGG" id="uru:DSM104443_01941"/>
<dbReference type="RefSeq" id="WP_171091729.1">
    <property type="nucleotide sequence ID" value="NZ_CP053069.1"/>
</dbReference>
<dbReference type="AlphaFoldDB" id="A0A6M4GU70"/>
<evidence type="ECO:0008006" key="5">
    <source>
        <dbReference type="Google" id="ProtNLM"/>
    </source>
</evidence>
<proteinExistence type="predicted"/>
<keyword evidence="2" id="KW-0732">Signal</keyword>
<evidence type="ECO:0000256" key="2">
    <source>
        <dbReference type="SAM" id="SignalP"/>
    </source>
</evidence>
<keyword evidence="4" id="KW-1185">Reference proteome</keyword>
<feature type="signal peptide" evidence="2">
    <location>
        <begin position="1"/>
        <end position="19"/>
    </location>
</feature>
<dbReference type="SUPFAM" id="SSF56925">
    <property type="entry name" value="OMPA-like"/>
    <property type="match status" value="1"/>
</dbReference>
<evidence type="ECO:0000256" key="1">
    <source>
        <dbReference type="ARBA" id="ARBA00004442"/>
    </source>
</evidence>
<evidence type="ECO:0000313" key="3">
    <source>
        <dbReference type="EMBL" id="QJR10871.1"/>
    </source>
</evidence>
<sequence>MKRVVTTAILLAASPVALAAGPWDATFAFQVSAFRADANTTVRIDSNTGRPGTSFSLESDLGVDRTKTLPQIDFIWRASQHHGLEGSYVKLDRSGTRTINGEIVFRDTVYPVNTQVDSQFESEVWRLAYRYSFINDSGNELAVLLGAHYTNLKVGLNGQAGSVNESAAVDFPLPTIGLRGGWRFADNLRLAGFIQFLKLKVGDYDGSLVNASGGIEWAFHPNFYVGAGYVYYKYELDSEKDNVKGKFDYRFDGPVIYGAWAF</sequence>
<dbReference type="InterPro" id="IPR011250">
    <property type="entry name" value="OMP/PagP_B-barrel"/>
</dbReference>
<comment type="subcellular location">
    <subcellularLocation>
        <location evidence="1">Cell outer membrane</location>
    </subcellularLocation>
</comment>
<protein>
    <recommendedName>
        <fullName evidence="5">Outer membrane protein with beta-barrel domain</fullName>
    </recommendedName>
</protein>
<dbReference type="GO" id="GO:0009279">
    <property type="term" value="C:cell outer membrane"/>
    <property type="evidence" value="ECO:0007669"/>
    <property type="project" value="UniProtKB-SubCell"/>
</dbReference>
<dbReference type="EMBL" id="CP053069">
    <property type="protein sequence ID" value="QJR10871.1"/>
    <property type="molecule type" value="Genomic_DNA"/>
</dbReference>
<dbReference type="Proteomes" id="UP000501534">
    <property type="component" value="Chromosome"/>
</dbReference>
<evidence type="ECO:0000313" key="4">
    <source>
        <dbReference type="Proteomes" id="UP000501534"/>
    </source>
</evidence>
<accession>A0A6M4GU70</accession>
<feature type="chain" id="PRO_5026944917" description="Outer membrane protein with beta-barrel domain" evidence="2">
    <location>
        <begin position="20"/>
        <end position="262"/>
    </location>
</feature>